<dbReference type="GO" id="GO:0009279">
    <property type="term" value="C:cell outer membrane"/>
    <property type="evidence" value="ECO:0007669"/>
    <property type="project" value="UniProtKB-SubCell"/>
</dbReference>
<evidence type="ECO:0000256" key="2">
    <source>
        <dbReference type="ARBA" id="ARBA00022448"/>
    </source>
</evidence>
<feature type="domain" description="TonB-dependent receptor plug" evidence="13">
    <location>
        <begin position="129"/>
        <end position="233"/>
    </location>
</feature>
<keyword evidence="9 11" id="KW-0472">Membrane</keyword>
<keyword evidence="10 11" id="KW-0998">Cell outer membrane</keyword>
<dbReference type="SUPFAM" id="SSF49464">
    <property type="entry name" value="Carboxypeptidase regulatory domain-like"/>
    <property type="match status" value="1"/>
</dbReference>
<dbReference type="PANTHER" id="PTHR32552">
    <property type="entry name" value="FERRICHROME IRON RECEPTOR-RELATED"/>
    <property type="match status" value="1"/>
</dbReference>
<dbReference type="Proteomes" id="UP000317289">
    <property type="component" value="Unassembled WGS sequence"/>
</dbReference>
<dbReference type="InterPro" id="IPR039426">
    <property type="entry name" value="TonB-dep_rcpt-like"/>
</dbReference>
<evidence type="ECO:0000256" key="3">
    <source>
        <dbReference type="ARBA" id="ARBA00022452"/>
    </source>
</evidence>
<gene>
    <name evidence="14" type="ORF">SAMN06265349_101413</name>
</gene>
<evidence type="ECO:0000256" key="7">
    <source>
        <dbReference type="ARBA" id="ARBA00023065"/>
    </source>
</evidence>
<keyword evidence="4" id="KW-0410">Iron transport</keyword>
<keyword evidence="5 11" id="KW-0812">Transmembrane</keyword>
<evidence type="ECO:0000313" key="14">
    <source>
        <dbReference type="EMBL" id="SMO38405.1"/>
    </source>
</evidence>
<evidence type="ECO:0000313" key="15">
    <source>
        <dbReference type="Proteomes" id="UP000317289"/>
    </source>
</evidence>
<evidence type="ECO:0000256" key="1">
    <source>
        <dbReference type="ARBA" id="ARBA00004571"/>
    </source>
</evidence>
<keyword evidence="3 11" id="KW-1134">Transmembrane beta strand</keyword>
<organism evidence="14 15">
    <name type="scientific">Flavobacterium resistens</name>
    <dbReference type="NCBI Taxonomy" id="443612"/>
    <lineage>
        <taxon>Bacteria</taxon>
        <taxon>Pseudomonadati</taxon>
        <taxon>Bacteroidota</taxon>
        <taxon>Flavobacteriia</taxon>
        <taxon>Flavobacteriales</taxon>
        <taxon>Flavobacteriaceae</taxon>
        <taxon>Flavobacterium</taxon>
    </lineage>
</organism>
<dbReference type="GO" id="GO:0006826">
    <property type="term" value="P:iron ion transport"/>
    <property type="evidence" value="ECO:0007669"/>
    <property type="project" value="UniProtKB-KW"/>
</dbReference>
<keyword evidence="12" id="KW-1133">Transmembrane helix</keyword>
<evidence type="ECO:0000256" key="9">
    <source>
        <dbReference type="ARBA" id="ARBA00023136"/>
    </source>
</evidence>
<evidence type="ECO:0000256" key="6">
    <source>
        <dbReference type="ARBA" id="ARBA00023004"/>
    </source>
</evidence>
<dbReference type="InterPro" id="IPR008969">
    <property type="entry name" value="CarboxyPept-like_regulatory"/>
</dbReference>
<keyword evidence="14" id="KW-0675">Receptor</keyword>
<evidence type="ECO:0000256" key="10">
    <source>
        <dbReference type="ARBA" id="ARBA00023237"/>
    </source>
</evidence>
<evidence type="ECO:0000259" key="13">
    <source>
        <dbReference type="Pfam" id="PF07715"/>
    </source>
</evidence>
<dbReference type="Pfam" id="PF07715">
    <property type="entry name" value="Plug"/>
    <property type="match status" value="1"/>
</dbReference>
<keyword evidence="2 11" id="KW-0813">Transport</keyword>
<keyword evidence="7" id="KW-0406">Ion transport</keyword>
<keyword evidence="6" id="KW-0408">Iron</keyword>
<comment type="similarity">
    <text evidence="11">Belongs to the TonB-dependent receptor family.</text>
</comment>
<dbReference type="PANTHER" id="PTHR32552:SF81">
    <property type="entry name" value="TONB-DEPENDENT OUTER MEMBRANE RECEPTOR"/>
    <property type="match status" value="1"/>
</dbReference>
<dbReference type="EMBL" id="FXTA01000001">
    <property type="protein sequence ID" value="SMO38405.1"/>
    <property type="molecule type" value="Genomic_DNA"/>
</dbReference>
<evidence type="ECO:0000256" key="4">
    <source>
        <dbReference type="ARBA" id="ARBA00022496"/>
    </source>
</evidence>
<comment type="subcellular location">
    <subcellularLocation>
        <location evidence="1 11">Cell outer membrane</location>
        <topology evidence="1 11">Multi-pass membrane protein</topology>
    </subcellularLocation>
</comment>
<name>A0A521AUE4_9FLAO</name>
<dbReference type="AlphaFoldDB" id="A0A521AUE4"/>
<dbReference type="Gene3D" id="2.170.130.10">
    <property type="entry name" value="TonB-dependent receptor, plug domain"/>
    <property type="match status" value="1"/>
</dbReference>
<feature type="transmembrane region" description="Helical" evidence="12">
    <location>
        <begin position="12"/>
        <end position="32"/>
    </location>
</feature>
<sequence>MAYFCSKIYKIIFLYLMKFLSAILFFVLSYSIHAQSINGVINDAKGKPLSEVLIRDLVSKNHAHSDVNGKFTLEGVQLNDSLEISKQGFITQKIKFISFLSVDFLTISLEEKPFLLEEVTITNNLKYLNTISKIDLEIQPISNSQDLLRKVPGLFIGQHAGGGKAEQIFLRGFDCDHGTDINISVDGMPVNMVSHAHGQGYSDLHFVIPETVDNIDFDKGSYFADKGDFTTAGYVGFNTKNALEHSSVSFEGGQFDTFRTVALFNLLNKENQSAYFAGEYMMTDGYFDAPQNFNRINLFAKYNAKLNNGDRIALFVSHFKSQWDASGQIPDRAVNEGTISHFGAIDPNEGGNTDRTNFNLQYDAKIDENTQIKNTAYLSKYDFELYSNFTFFLNDPVNGDQIKQKENRTIVGFQSEYDQKLDENWRFKLGAGLRNDNNKDVELSHTLNRKTVLDYLSLGNVNQTNLFSFTSFDFTSGKWLVNAGLRVDYFKFGYEDQLASVYTNQTESKAIVSPKLNFLYTQNNTLQYFLKLGKGFHSNDTRVVVAQKGQEILPETYGADLGINWKPFPRMIVNSAIWYLYLAQEFVYVGDEAVVEPSGKTQRKGFDFGFRYQLTNWLFWNTDYTYTHARSFDEPKGNDYLPLAPVHTLMNGFSVKDLKGFSGSLRTRFLGDRPANEDNSVVAKGYCITDFSVNYQIKKVSIGVNIDNIFDTKWKETQFLTESRLANETASVEEIHFTAGTPFNARLILKYSW</sequence>
<keyword evidence="8" id="KW-0798">TonB box</keyword>
<evidence type="ECO:0000256" key="12">
    <source>
        <dbReference type="SAM" id="Phobius"/>
    </source>
</evidence>
<evidence type="ECO:0000256" key="11">
    <source>
        <dbReference type="PROSITE-ProRule" id="PRU01360"/>
    </source>
</evidence>
<evidence type="ECO:0000256" key="5">
    <source>
        <dbReference type="ARBA" id="ARBA00022692"/>
    </source>
</evidence>
<accession>A0A521AUE4</accession>
<dbReference type="InterPro" id="IPR037066">
    <property type="entry name" value="Plug_dom_sf"/>
</dbReference>
<proteinExistence type="inferred from homology"/>
<dbReference type="SUPFAM" id="SSF56935">
    <property type="entry name" value="Porins"/>
    <property type="match status" value="1"/>
</dbReference>
<dbReference type="InterPro" id="IPR012910">
    <property type="entry name" value="Plug_dom"/>
</dbReference>
<evidence type="ECO:0000256" key="8">
    <source>
        <dbReference type="ARBA" id="ARBA00023077"/>
    </source>
</evidence>
<dbReference type="PROSITE" id="PS52016">
    <property type="entry name" value="TONB_DEPENDENT_REC_3"/>
    <property type="match status" value="1"/>
</dbReference>
<dbReference type="Gene3D" id="2.40.170.20">
    <property type="entry name" value="TonB-dependent receptor, beta-barrel domain"/>
    <property type="match status" value="1"/>
</dbReference>
<dbReference type="InterPro" id="IPR036942">
    <property type="entry name" value="Beta-barrel_TonB_sf"/>
</dbReference>
<protein>
    <submittedName>
        <fullName evidence="14">Outer membrane receptor proteins, mostly Fe transport</fullName>
    </submittedName>
</protein>
<reference evidence="14 15" key="1">
    <citation type="submission" date="2017-05" db="EMBL/GenBank/DDBJ databases">
        <authorList>
            <person name="Varghese N."/>
            <person name="Submissions S."/>
        </authorList>
    </citation>
    <scope>NUCLEOTIDE SEQUENCE [LARGE SCALE GENOMIC DNA]</scope>
    <source>
        <strain evidence="14 15">DSM 19382</strain>
    </source>
</reference>